<dbReference type="Gene3D" id="3.40.190.150">
    <property type="entry name" value="Bordetella uptake gene, domain 1"/>
    <property type="match status" value="1"/>
</dbReference>
<dbReference type="Proteomes" id="UP000253772">
    <property type="component" value="Chromosome c1"/>
</dbReference>
<keyword evidence="2" id="KW-0732">Signal</keyword>
<gene>
    <name evidence="3" type="ORF">DDF84_013385</name>
</gene>
<comment type="similarity">
    <text evidence="1">Belongs to the UPF0065 (bug) family.</text>
</comment>
<organism evidence="3 4">
    <name type="scientific">Cupriavidus metallidurans</name>
    <dbReference type="NCBI Taxonomy" id="119219"/>
    <lineage>
        <taxon>Bacteria</taxon>
        <taxon>Pseudomonadati</taxon>
        <taxon>Pseudomonadota</taxon>
        <taxon>Betaproteobacteria</taxon>
        <taxon>Burkholderiales</taxon>
        <taxon>Burkholderiaceae</taxon>
        <taxon>Cupriavidus</taxon>
    </lineage>
</organism>
<evidence type="ECO:0000256" key="2">
    <source>
        <dbReference type="SAM" id="SignalP"/>
    </source>
</evidence>
<reference evidence="3 4" key="1">
    <citation type="submission" date="2019-03" db="EMBL/GenBank/DDBJ databases">
        <title>Comparative insights into the high quality Complete genome sequence of highly metal resistant Cupriavidus metallidurans strain BS1 isolated from a gold-copper mine.</title>
        <authorList>
            <person name="Mazhar H.S."/>
            <person name="Rensing C."/>
        </authorList>
    </citation>
    <scope>NUCLEOTIDE SEQUENCE [LARGE SCALE GENOMIC DNA]</scope>
    <source>
        <strain evidence="3 4">BS1</strain>
    </source>
</reference>
<dbReference type="Gene3D" id="3.40.190.10">
    <property type="entry name" value="Periplasmic binding protein-like II"/>
    <property type="match status" value="1"/>
</dbReference>
<dbReference type="EMBL" id="CP037900">
    <property type="protein sequence ID" value="QBP10671.1"/>
    <property type="molecule type" value="Genomic_DNA"/>
</dbReference>
<dbReference type="Pfam" id="PF03401">
    <property type="entry name" value="TctC"/>
    <property type="match status" value="1"/>
</dbReference>
<dbReference type="CDD" id="cd07012">
    <property type="entry name" value="PBP2_Bug_TTT"/>
    <property type="match status" value="1"/>
</dbReference>
<evidence type="ECO:0000313" key="4">
    <source>
        <dbReference type="Proteomes" id="UP000253772"/>
    </source>
</evidence>
<dbReference type="PANTHER" id="PTHR42928">
    <property type="entry name" value="TRICARBOXYLATE-BINDING PROTEIN"/>
    <property type="match status" value="1"/>
</dbReference>
<name>A0A482IR06_9BURK</name>
<feature type="signal peptide" evidence="2">
    <location>
        <begin position="1"/>
        <end position="25"/>
    </location>
</feature>
<evidence type="ECO:0000256" key="1">
    <source>
        <dbReference type="ARBA" id="ARBA00006987"/>
    </source>
</evidence>
<dbReference type="PIRSF" id="PIRSF017082">
    <property type="entry name" value="YflP"/>
    <property type="match status" value="1"/>
</dbReference>
<dbReference type="AlphaFoldDB" id="A0A482IR06"/>
<dbReference type="PANTHER" id="PTHR42928:SF5">
    <property type="entry name" value="BLR1237 PROTEIN"/>
    <property type="match status" value="1"/>
</dbReference>
<proteinExistence type="inferred from homology"/>
<dbReference type="InterPro" id="IPR005064">
    <property type="entry name" value="BUG"/>
</dbReference>
<dbReference type="SUPFAM" id="SSF53850">
    <property type="entry name" value="Periplasmic binding protein-like II"/>
    <property type="match status" value="1"/>
</dbReference>
<evidence type="ECO:0000313" key="3">
    <source>
        <dbReference type="EMBL" id="QBP10671.1"/>
    </source>
</evidence>
<accession>A0A482IR06</accession>
<sequence length="326" mass="34885">MIRKRWTCTLALALALALVSQSASAQPTYPTRPISFVLPFSAGGAADTVSRMLAEEMSKRLGQPIIVENRPGAAGVIGTNVAAKAPADGYTVLLTLTQAILTNQFLFTKLPYDPRKELAFVTEVCGGSVLLVVNPRIPAKDVSELLNWAANNRASFGSWGTGSYGHLASAYLNRSRKVDLTHVAYKGEAPMIQDLVGGQIDIAFVTAFSAKPFIDSGKLRVLAVTGERRLPALPNVPTLAEAGLTDPEFQSTGKLIMMVPAGTPAPIVERIESTARAVIGTEAIRNRMRAIGMEPIGNSSRQALANYEAMYPVHQRLVQLTGAKLD</sequence>
<protein>
    <submittedName>
        <fullName evidence="3">Tripartite tricarboxylate transporter substrate binding protein</fullName>
    </submittedName>
</protein>
<dbReference type="OrthoDB" id="8678477at2"/>
<dbReference type="InterPro" id="IPR042100">
    <property type="entry name" value="Bug_dom1"/>
</dbReference>
<dbReference type="RefSeq" id="WP_017512657.1">
    <property type="nucleotide sequence ID" value="NZ_CP037900.1"/>
</dbReference>
<feature type="chain" id="PRO_5019767818" evidence="2">
    <location>
        <begin position="26"/>
        <end position="326"/>
    </location>
</feature>